<comment type="caution">
    <text evidence="3">The sequence shown here is derived from an EMBL/GenBank/DDBJ whole genome shotgun (WGS) entry which is preliminary data.</text>
</comment>
<dbReference type="InterPro" id="IPR058094">
    <property type="entry name" value="Ig-like_OmpL47-like"/>
</dbReference>
<evidence type="ECO:0000259" key="2">
    <source>
        <dbReference type="Pfam" id="PF19077"/>
    </source>
</evidence>
<dbReference type="Gene3D" id="3.30.1920.20">
    <property type="match status" value="1"/>
</dbReference>
<gene>
    <name evidence="3" type="ORF">QFZ36_001537</name>
</gene>
<dbReference type="NCBIfam" id="NF047446">
    <property type="entry name" value="barrel_OmpL47"/>
    <property type="match status" value="1"/>
</dbReference>
<evidence type="ECO:0000256" key="1">
    <source>
        <dbReference type="SAM" id="MobiDB-lite"/>
    </source>
</evidence>
<evidence type="ECO:0000313" key="4">
    <source>
        <dbReference type="Proteomes" id="UP001236806"/>
    </source>
</evidence>
<dbReference type="InterPro" id="IPR044016">
    <property type="entry name" value="Big_13"/>
</dbReference>
<feature type="compositionally biased region" description="Low complexity" evidence="1">
    <location>
        <begin position="530"/>
        <end position="543"/>
    </location>
</feature>
<dbReference type="NCBIfam" id="NF033510">
    <property type="entry name" value="Ca_tandemer"/>
    <property type="match status" value="2"/>
</dbReference>
<sequence>MSLAIRKMPLGLRLPSARLAWIVTALLLLLGTATAAYGFWASITSSNAAATADILAPGSKPDVTANGTAVSVTWAGGTTVNGHAATGYTVTRYSADTGGTGTAATDGCAGTVATLTCTEQNVPGGTWYYTVTPTISLWSGAESPRSTGISTDSVAPVATVQSVSPTPNAAGWNNTGPVTVTITADDGAAGSGVASITYAVDGDAMQTVSGAVATVTVSGDGTHTLSYFATDKAGNAGIAQTHTVNIDSAAPATPDFTTVPAYVFSGNVANVQIKGTSEAGAQITLAASDAGAAHSVTVTPKPIATPAGTWSASLDLTSLNQGTVTYTATATDAASNTSTARTTTNTKDTVAPSPAQALNIPPYIAKGKDSAVLVSGTAEALGIVTVTATDSGGKTAFNTATAVSSGDWSLNLNCSSLVDGTITYTVTVTDAAGNTSTPVTPSPASMKDTVTPVLTISAPMYVNSSTANTGVEVSGTAETGAAVSVTVRDSTLKSVTTTFTATGTSWNIIMNLSQLSDGTLTYTAASSDPAGNSTTATANGTTSKDTAAPTVKGIVLTNPTGSTPGKADAGDTLTIEYSEALDAIKLCSKWDNSGLQTLAGNNDVTVTFNHSTNGGTSNTMTVSSKTCTLNLGTISLGANANYAATTAPVVFVGANTGQTSTGASTVTWNPGAKSLIIRLGDTKNNTGTQGSSVPLDGPTYAPATGLADLAGNSLGTAGFTAPASGF</sequence>
<accession>A0ABU0PJ43</accession>
<dbReference type="Pfam" id="PF19077">
    <property type="entry name" value="Big_13"/>
    <property type="match status" value="1"/>
</dbReference>
<dbReference type="InterPro" id="IPR013783">
    <property type="entry name" value="Ig-like_fold"/>
</dbReference>
<feature type="domain" description="Bacterial Ig-like" evidence="2">
    <location>
        <begin position="375"/>
        <end position="438"/>
    </location>
</feature>
<keyword evidence="4" id="KW-1185">Reference proteome</keyword>
<reference evidence="3 4" key="1">
    <citation type="submission" date="2023-07" db="EMBL/GenBank/DDBJ databases">
        <title>Comparative genomics of wheat-associated soil bacteria to identify genetic determinants of phenazine resistance.</title>
        <authorList>
            <person name="Mouncey N."/>
        </authorList>
    </citation>
    <scope>NUCLEOTIDE SEQUENCE [LARGE SCALE GENOMIC DNA]</scope>
    <source>
        <strain evidence="3 4">W1I3</strain>
    </source>
</reference>
<dbReference type="Proteomes" id="UP001236806">
    <property type="component" value="Unassembled WGS sequence"/>
</dbReference>
<feature type="region of interest" description="Disordered" evidence="1">
    <location>
        <begin position="525"/>
        <end position="544"/>
    </location>
</feature>
<dbReference type="Gene3D" id="2.60.40.10">
    <property type="entry name" value="Immunoglobulins"/>
    <property type="match status" value="3"/>
</dbReference>
<organism evidence="3 4">
    <name type="scientific">Pseudarthrobacter siccitolerans</name>
    <dbReference type="NCBI Taxonomy" id="861266"/>
    <lineage>
        <taxon>Bacteria</taxon>
        <taxon>Bacillati</taxon>
        <taxon>Actinomycetota</taxon>
        <taxon>Actinomycetes</taxon>
        <taxon>Micrococcales</taxon>
        <taxon>Micrococcaceae</taxon>
        <taxon>Pseudarthrobacter</taxon>
    </lineage>
</organism>
<name>A0ABU0PJ43_9MICC</name>
<proteinExistence type="predicted"/>
<evidence type="ECO:0000313" key="3">
    <source>
        <dbReference type="EMBL" id="MDQ0673976.1"/>
    </source>
</evidence>
<dbReference type="EMBL" id="JAUSXB010000001">
    <property type="protein sequence ID" value="MDQ0673976.1"/>
    <property type="molecule type" value="Genomic_DNA"/>
</dbReference>
<dbReference type="RefSeq" id="WP_306635234.1">
    <property type="nucleotide sequence ID" value="NZ_JAUSXB010000001.1"/>
</dbReference>
<protein>
    <recommendedName>
        <fullName evidence="2">Bacterial Ig-like domain-containing protein</fullName>
    </recommendedName>
</protein>